<dbReference type="EMBL" id="QWEI01000001">
    <property type="protein sequence ID" value="RHW39574.1"/>
    <property type="molecule type" value="Genomic_DNA"/>
</dbReference>
<feature type="signal peptide" evidence="2">
    <location>
        <begin position="1"/>
        <end position="33"/>
    </location>
</feature>
<evidence type="ECO:0000256" key="2">
    <source>
        <dbReference type="SAM" id="SignalP"/>
    </source>
</evidence>
<gene>
    <name evidence="4" type="ORF">D1B33_01630</name>
</gene>
<dbReference type="Proteomes" id="UP000265692">
    <property type="component" value="Unassembled WGS sequence"/>
</dbReference>
<feature type="compositionally biased region" description="Pro residues" evidence="1">
    <location>
        <begin position="214"/>
        <end position="244"/>
    </location>
</feature>
<dbReference type="OrthoDB" id="9783944at2"/>
<protein>
    <submittedName>
        <fullName evidence="4">S-layer homology domain-containing protein</fullName>
    </submittedName>
</protein>
<dbReference type="AlphaFoldDB" id="A0A396SE34"/>
<dbReference type="InterPro" id="IPR051465">
    <property type="entry name" value="Cell_Envelope_Struct_Comp"/>
</dbReference>
<feature type="region of interest" description="Disordered" evidence="1">
    <location>
        <begin position="209"/>
        <end position="258"/>
    </location>
</feature>
<evidence type="ECO:0000256" key="1">
    <source>
        <dbReference type="SAM" id="MobiDB-lite"/>
    </source>
</evidence>
<accession>A0A396SE34</accession>
<dbReference type="RefSeq" id="WP_118874586.1">
    <property type="nucleotide sequence ID" value="NZ_QWEI01000001.1"/>
</dbReference>
<feature type="domain" description="SLH" evidence="3">
    <location>
        <begin position="33"/>
        <end position="92"/>
    </location>
</feature>
<dbReference type="Pfam" id="PF00395">
    <property type="entry name" value="SLH"/>
    <property type="match status" value="3"/>
</dbReference>
<reference evidence="4 5" key="1">
    <citation type="submission" date="2018-08" db="EMBL/GenBank/DDBJ databases">
        <title>Lysinibacillus sp. YLB-03 draft genome sequence.</title>
        <authorList>
            <person name="Yu L."/>
        </authorList>
    </citation>
    <scope>NUCLEOTIDE SEQUENCE [LARGE SCALE GENOMIC DNA]</scope>
    <source>
        <strain evidence="4 5">YLB-03</strain>
    </source>
</reference>
<feature type="chain" id="PRO_5017460486" evidence="2">
    <location>
        <begin position="34"/>
        <end position="407"/>
    </location>
</feature>
<comment type="caution">
    <text evidence="4">The sequence shown here is derived from an EMBL/GenBank/DDBJ whole genome shotgun (WGS) entry which is preliminary data.</text>
</comment>
<feature type="domain" description="SLH" evidence="3">
    <location>
        <begin position="158"/>
        <end position="215"/>
    </location>
</feature>
<dbReference type="InterPro" id="IPR001119">
    <property type="entry name" value="SLH_dom"/>
</dbReference>
<evidence type="ECO:0000313" key="5">
    <source>
        <dbReference type="Proteomes" id="UP000265692"/>
    </source>
</evidence>
<evidence type="ECO:0000259" key="3">
    <source>
        <dbReference type="PROSITE" id="PS51272"/>
    </source>
</evidence>
<sequence>MKKNTTKKLFNIAITSAMATGAVVAVAPTSSEAAQIFTDVNVNNTHYTSIAELSARGIINGYPDGSFKPKAPVQRNHAASILANVLNLDLVNLTNPRFKDVPQNYPYYKAIAALENEGIFSGYKDGTFGIKKHLTRGEMAAIIVRAFDLGGGKKTPFKDVANSPYKSAIEILYANNVTSGTSATTFSPKANVTRGEFASFLLRAEKIKAAQPTPSKPVEPTPIEPTPTKPEEPTPTTPVQPTPTNPGNSGGSGTITTPPAKTAAEVRAEFVGKVEEEIIKASEEISVKYVTPSKPVLENGVYNIDLTIEKPETTVADVQENKAEILPFITNNVGLVTQVQIGNNQPVAVTEENKAILLGQLVQAAGIDPFKLDAATLGDLAGKDIGLKLWVKDGGTTPLAYNLDFKE</sequence>
<feature type="domain" description="SLH" evidence="3">
    <location>
        <begin position="94"/>
        <end position="157"/>
    </location>
</feature>
<dbReference type="PROSITE" id="PS51272">
    <property type="entry name" value="SLH"/>
    <property type="match status" value="3"/>
</dbReference>
<evidence type="ECO:0000313" key="4">
    <source>
        <dbReference type="EMBL" id="RHW39574.1"/>
    </source>
</evidence>
<organism evidence="4 5">
    <name type="scientific">Ureibacillus yapensis</name>
    <dbReference type="NCBI Taxonomy" id="2304605"/>
    <lineage>
        <taxon>Bacteria</taxon>
        <taxon>Bacillati</taxon>
        <taxon>Bacillota</taxon>
        <taxon>Bacilli</taxon>
        <taxon>Bacillales</taxon>
        <taxon>Caryophanaceae</taxon>
        <taxon>Ureibacillus</taxon>
    </lineage>
</organism>
<keyword evidence="5" id="KW-1185">Reference proteome</keyword>
<dbReference type="PANTHER" id="PTHR43308">
    <property type="entry name" value="OUTER MEMBRANE PROTEIN ALPHA-RELATED"/>
    <property type="match status" value="1"/>
</dbReference>
<name>A0A396SE34_9BACL</name>
<proteinExistence type="predicted"/>
<keyword evidence="2" id="KW-0732">Signal</keyword>